<dbReference type="EMBL" id="AUZX01008679">
    <property type="protein sequence ID" value="EQD54834.1"/>
    <property type="molecule type" value="Genomic_DNA"/>
</dbReference>
<name>T1BNK9_9ZZZZ</name>
<organism evidence="2">
    <name type="scientific">mine drainage metagenome</name>
    <dbReference type="NCBI Taxonomy" id="410659"/>
    <lineage>
        <taxon>unclassified sequences</taxon>
        <taxon>metagenomes</taxon>
        <taxon>ecological metagenomes</taxon>
    </lineage>
</organism>
<proteinExistence type="predicted"/>
<comment type="caution">
    <text evidence="2">The sequence shown here is derived from an EMBL/GenBank/DDBJ whole genome shotgun (WGS) entry which is preliminary data.</text>
</comment>
<dbReference type="PANTHER" id="PTHR48207:SF3">
    <property type="entry name" value="SUCCINATE--HYDROXYMETHYLGLUTARATE COA-TRANSFERASE"/>
    <property type="match status" value="1"/>
</dbReference>
<dbReference type="InterPro" id="IPR023606">
    <property type="entry name" value="CoA-Trfase_III_dom_1_sf"/>
</dbReference>
<keyword evidence="1" id="KW-0808">Transferase</keyword>
<dbReference type="Pfam" id="PF02515">
    <property type="entry name" value="CoA_transf_3"/>
    <property type="match status" value="1"/>
</dbReference>
<dbReference type="InterPro" id="IPR003673">
    <property type="entry name" value="CoA-Trfase_fam_III"/>
</dbReference>
<accession>T1BNK9</accession>
<dbReference type="InterPro" id="IPR050483">
    <property type="entry name" value="CoA-transferase_III_domain"/>
</dbReference>
<dbReference type="GO" id="GO:0008410">
    <property type="term" value="F:CoA-transferase activity"/>
    <property type="evidence" value="ECO:0007669"/>
    <property type="project" value="TreeGrafter"/>
</dbReference>
<dbReference type="AlphaFoldDB" id="T1BNK9"/>
<evidence type="ECO:0000313" key="2">
    <source>
        <dbReference type="EMBL" id="EQD54834.1"/>
    </source>
</evidence>
<dbReference type="PANTHER" id="PTHR48207">
    <property type="entry name" value="SUCCINATE--HYDROXYMETHYLGLUTARATE COA-TRANSFERASE"/>
    <property type="match status" value="1"/>
</dbReference>
<dbReference type="InterPro" id="IPR044855">
    <property type="entry name" value="CoA-Trfase_III_dom3_sf"/>
</dbReference>
<dbReference type="Gene3D" id="3.30.1540.10">
    <property type="entry name" value="formyl-coa transferase, domain 3"/>
    <property type="match status" value="1"/>
</dbReference>
<protein>
    <submittedName>
        <fullName evidence="2">Uncharacterized protein</fullName>
    </submittedName>
</protein>
<evidence type="ECO:0000256" key="1">
    <source>
        <dbReference type="ARBA" id="ARBA00022679"/>
    </source>
</evidence>
<reference evidence="2" key="1">
    <citation type="submission" date="2013-08" db="EMBL/GenBank/DDBJ databases">
        <authorList>
            <person name="Mendez C."/>
            <person name="Richter M."/>
            <person name="Ferrer M."/>
            <person name="Sanchez J."/>
        </authorList>
    </citation>
    <scope>NUCLEOTIDE SEQUENCE</scope>
</reference>
<gene>
    <name evidence="2" type="ORF">B1A_12025</name>
</gene>
<reference evidence="2" key="2">
    <citation type="journal article" date="2014" name="ISME J.">
        <title>Microbial stratification in low pH oxic and suboxic macroscopic growths along an acid mine drainage.</title>
        <authorList>
            <person name="Mendez-Garcia C."/>
            <person name="Mesa V."/>
            <person name="Sprenger R.R."/>
            <person name="Richter M."/>
            <person name="Diez M.S."/>
            <person name="Solano J."/>
            <person name="Bargiela R."/>
            <person name="Golyshina O.V."/>
            <person name="Manteca A."/>
            <person name="Ramos J.L."/>
            <person name="Gallego J.R."/>
            <person name="Llorente I."/>
            <person name="Martins Dos Santos V.A."/>
            <person name="Jensen O.N."/>
            <person name="Pelaez A.I."/>
            <person name="Sanchez J."/>
            <person name="Ferrer M."/>
        </authorList>
    </citation>
    <scope>NUCLEOTIDE SEQUENCE</scope>
</reference>
<dbReference type="SUPFAM" id="SSF89796">
    <property type="entry name" value="CoA-transferase family III (CaiB/BaiF)"/>
    <property type="match status" value="1"/>
</dbReference>
<feature type="non-terminal residue" evidence="2">
    <location>
        <position position="1"/>
    </location>
</feature>
<sequence>IAAGTDSQFAALCHELGAPELAQDPRFASNRGRVGNRSELRDLLEALLARADAERWPGAP</sequence>